<evidence type="ECO:0000256" key="6">
    <source>
        <dbReference type="ARBA" id="ARBA00023315"/>
    </source>
</evidence>
<sequence>MAMAYNQYAYSQSQQPTSPAHGQPLHQPGVYRMSSISGGDPMGRRPSAMFGRARSDAMSSLLTAEGPIGQSLSAPEEEAQDEVTEVSEEPSTKPKFQAKLVCGIFDERPFFPTVLLLSLMLGAICMLTQQRALIREMCGGSWFFTNFFAILYIVTLACVLTCLLSDPGQMSREKYNEMQSAGLPLPKRSHKAWLYKRPILRFDHYCRWVTNVIGLNNHREFMVMCTGLAAVAVLGVAVDAALLLWCLPQFRLPIFVLLHLGYSAIFGKYIMPIFMIHVGFVSRSELAKDYKNDEFWVLFDKETGESTPAQDLDADVYNEAFDNDALTYDSKRNPWDKGWASNCMTFWCIPRWTPARAWWVRHCRRALECHPLLQGRAYRRTLLQNCVSTDSLSIASFPLVAGDLINNECANALADVGGLRVRVVSEAPTEMKPGDGENTEVDTLDWCDQNVQQRLRDLRKLMRCLFQAFELDDTIKTKDCLSLTSHKRGRYGQWVCLNLTNAIVHSDIFAVTFAALTMYTLFAPDILLVFGLSTEHTQSLAIANTVVLCFFLVEAPYLLLGNPLALIPAPPPLAILANLSKAVLSCIFINGYMRSGRVFLDVMAMVSLAGSLMAQPARMA</sequence>
<feature type="transmembrane region" description="Helical" evidence="8">
    <location>
        <begin position="508"/>
        <end position="533"/>
    </location>
</feature>
<evidence type="ECO:0000259" key="10">
    <source>
        <dbReference type="Pfam" id="PF01529"/>
    </source>
</evidence>
<feature type="region of interest" description="Disordered" evidence="9">
    <location>
        <begin position="1"/>
        <end position="49"/>
    </location>
</feature>
<feature type="transmembrane region" description="Helical" evidence="8">
    <location>
        <begin position="109"/>
        <end position="129"/>
    </location>
</feature>
<dbReference type="GO" id="GO:0019706">
    <property type="term" value="F:protein-cysteine S-palmitoyltransferase activity"/>
    <property type="evidence" value="ECO:0007669"/>
    <property type="project" value="UniProtKB-EC"/>
</dbReference>
<dbReference type="InterPro" id="IPR001594">
    <property type="entry name" value="Palmitoyltrfase_DHHC"/>
</dbReference>
<evidence type="ECO:0000256" key="4">
    <source>
        <dbReference type="ARBA" id="ARBA00022989"/>
    </source>
</evidence>
<comment type="similarity">
    <text evidence="7">Belongs to the DHHC palmitoyltransferase family. PFA5 subfamily.</text>
</comment>
<evidence type="ECO:0000256" key="8">
    <source>
        <dbReference type="RuleBase" id="RU079119"/>
    </source>
</evidence>
<evidence type="ECO:0000256" key="2">
    <source>
        <dbReference type="ARBA" id="ARBA00022679"/>
    </source>
</evidence>
<feature type="transmembrane region" description="Helical" evidence="8">
    <location>
        <begin position="572"/>
        <end position="592"/>
    </location>
</feature>
<comment type="caution">
    <text evidence="11">The sequence shown here is derived from an EMBL/GenBank/DDBJ whole genome shotgun (WGS) entry which is preliminary data.</text>
</comment>
<gene>
    <name evidence="11" type="ORF">SNAT2548_LOCUS32566</name>
</gene>
<feature type="transmembrane region" description="Helical" evidence="8">
    <location>
        <begin position="221"/>
        <end position="245"/>
    </location>
</feature>
<feature type="transmembrane region" description="Helical" evidence="8">
    <location>
        <begin position="257"/>
        <end position="281"/>
    </location>
</feature>
<feature type="region of interest" description="Disordered" evidence="9">
    <location>
        <begin position="69"/>
        <end position="91"/>
    </location>
</feature>
<keyword evidence="12" id="KW-1185">Reference proteome</keyword>
<evidence type="ECO:0000313" key="12">
    <source>
        <dbReference type="Proteomes" id="UP000604046"/>
    </source>
</evidence>
<dbReference type="GO" id="GO:0016020">
    <property type="term" value="C:membrane"/>
    <property type="evidence" value="ECO:0007669"/>
    <property type="project" value="UniProtKB-SubCell"/>
</dbReference>
<feature type="transmembrane region" description="Helical" evidence="8">
    <location>
        <begin position="539"/>
        <end position="560"/>
    </location>
</feature>
<keyword evidence="3 8" id="KW-0812">Transmembrane</keyword>
<comment type="caution">
    <text evidence="8">Lacks conserved residue(s) required for the propagation of feature annotation.</text>
</comment>
<dbReference type="PANTHER" id="PTHR22883">
    <property type="entry name" value="ZINC FINGER DHHC DOMAIN CONTAINING PROTEIN"/>
    <property type="match status" value="1"/>
</dbReference>
<dbReference type="GO" id="GO:0005794">
    <property type="term" value="C:Golgi apparatus"/>
    <property type="evidence" value="ECO:0007669"/>
    <property type="project" value="TreeGrafter"/>
</dbReference>
<evidence type="ECO:0000256" key="3">
    <source>
        <dbReference type="ARBA" id="ARBA00022692"/>
    </source>
</evidence>
<evidence type="ECO:0000256" key="5">
    <source>
        <dbReference type="ARBA" id="ARBA00023136"/>
    </source>
</evidence>
<keyword evidence="6 8" id="KW-0012">Acyltransferase</keyword>
<keyword evidence="4 8" id="KW-1133">Transmembrane helix</keyword>
<keyword evidence="5 8" id="KW-0472">Membrane</keyword>
<comment type="subcellular location">
    <subcellularLocation>
        <location evidence="1">Membrane</location>
        <topology evidence="1">Multi-pass membrane protein</topology>
    </subcellularLocation>
</comment>
<dbReference type="GO" id="GO:0005783">
    <property type="term" value="C:endoplasmic reticulum"/>
    <property type="evidence" value="ECO:0007669"/>
    <property type="project" value="TreeGrafter"/>
</dbReference>
<organism evidence="11 12">
    <name type="scientific">Symbiodinium natans</name>
    <dbReference type="NCBI Taxonomy" id="878477"/>
    <lineage>
        <taxon>Eukaryota</taxon>
        <taxon>Sar</taxon>
        <taxon>Alveolata</taxon>
        <taxon>Dinophyceae</taxon>
        <taxon>Suessiales</taxon>
        <taxon>Symbiodiniaceae</taxon>
        <taxon>Symbiodinium</taxon>
    </lineage>
</organism>
<protein>
    <recommendedName>
        <fullName evidence="8">Palmitoyltransferase</fullName>
        <ecNumber evidence="8">2.3.1.225</ecNumber>
    </recommendedName>
</protein>
<dbReference type="PROSITE" id="PS50216">
    <property type="entry name" value="DHHC"/>
    <property type="match status" value="1"/>
</dbReference>
<dbReference type="EMBL" id="CAJNDS010002715">
    <property type="protein sequence ID" value="CAE7571593.1"/>
    <property type="molecule type" value="Genomic_DNA"/>
</dbReference>
<dbReference type="PANTHER" id="PTHR22883:SF23">
    <property type="entry name" value="PALMITOYLTRANSFERASE ZDHHC6"/>
    <property type="match status" value="1"/>
</dbReference>
<dbReference type="OrthoDB" id="6781668at2759"/>
<comment type="catalytic activity">
    <reaction evidence="8">
        <text>L-cysteinyl-[protein] + hexadecanoyl-CoA = S-hexadecanoyl-L-cysteinyl-[protein] + CoA</text>
        <dbReference type="Rhea" id="RHEA:36683"/>
        <dbReference type="Rhea" id="RHEA-COMP:10131"/>
        <dbReference type="Rhea" id="RHEA-COMP:11032"/>
        <dbReference type="ChEBI" id="CHEBI:29950"/>
        <dbReference type="ChEBI" id="CHEBI:57287"/>
        <dbReference type="ChEBI" id="CHEBI:57379"/>
        <dbReference type="ChEBI" id="CHEBI:74151"/>
        <dbReference type="EC" id="2.3.1.225"/>
    </reaction>
</comment>
<reference evidence="11" key="1">
    <citation type="submission" date="2021-02" db="EMBL/GenBank/DDBJ databases">
        <authorList>
            <person name="Dougan E. K."/>
            <person name="Rhodes N."/>
            <person name="Thang M."/>
            <person name="Chan C."/>
        </authorList>
    </citation>
    <scope>NUCLEOTIDE SEQUENCE</scope>
</reference>
<evidence type="ECO:0000256" key="9">
    <source>
        <dbReference type="SAM" id="MobiDB-lite"/>
    </source>
</evidence>
<name>A0A812UM49_9DINO</name>
<accession>A0A812UM49</accession>
<evidence type="ECO:0000256" key="7">
    <source>
        <dbReference type="ARBA" id="ARBA00038298"/>
    </source>
</evidence>
<feature type="compositionally biased region" description="Low complexity" evidence="9">
    <location>
        <begin position="1"/>
        <end position="15"/>
    </location>
</feature>
<feature type="domain" description="Palmitoyltransferase DHHC" evidence="10">
    <location>
        <begin position="184"/>
        <end position="283"/>
    </location>
</feature>
<dbReference type="Proteomes" id="UP000604046">
    <property type="component" value="Unassembled WGS sequence"/>
</dbReference>
<dbReference type="GO" id="GO:0006612">
    <property type="term" value="P:protein targeting to membrane"/>
    <property type="evidence" value="ECO:0007669"/>
    <property type="project" value="TreeGrafter"/>
</dbReference>
<evidence type="ECO:0000256" key="1">
    <source>
        <dbReference type="ARBA" id="ARBA00004141"/>
    </source>
</evidence>
<dbReference type="EC" id="2.3.1.225" evidence="8"/>
<feature type="compositionally biased region" description="Acidic residues" evidence="9">
    <location>
        <begin position="75"/>
        <end position="88"/>
    </location>
</feature>
<keyword evidence="2 8" id="KW-0808">Transferase</keyword>
<dbReference type="Pfam" id="PF01529">
    <property type="entry name" value="DHHC"/>
    <property type="match status" value="1"/>
</dbReference>
<dbReference type="AlphaFoldDB" id="A0A812UM49"/>
<comment type="domain">
    <text evidence="8">The DHHC domain is required for palmitoyltransferase activity.</text>
</comment>
<feature type="transmembrane region" description="Helical" evidence="8">
    <location>
        <begin position="141"/>
        <end position="164"/>
    </location>
</feature>
<proteinExistence type="inferred from homology"/>
<dbReference type="InterPro" id="IPR039859">
    <property type="entry name" value="PFA4/ZDH16/20/ERF2-like"/>
</dbReference>
<evidence type="ECO:0000313" key="11">
    <source>
        <dbReference type="EMBL" id="CAE7571593.1"/>
    </source>
</evidence>